<accession>A0A5N0TG48</accession>
<feature type="binding site" evidence="11">
    <location>
        <begin position="152"/>
        <end position="161"/>
    </location>
    <ligand>
        <name>FMN</name>
        <dbReference type="ChEBI" id="CHEBI:58210"/>
    </ligand>
</feature>
<evidence type="ECO:0000256" key="5">
    <source>
        <dbReference type="ARBA" id="ARBA00022827"/>
    </source>
</evidence>
<comment type="cofactor">
    <cofactor evidence="10 11">
        <name>FMN</name>
        <dbReference type="ChEBI" id="CHEBI:58210"/>
    </cofactor>
    <text evidence="10 11">Binds 1 FMN per subunit.</text>
</comment>
<comment type="caution">
    <text evidence="14">The sequence shown here is derived from an EMBL/GenBank/DDBJ whole genome shotgun (WGS) entry which is preliminary data.</text>
</comment>
<dbReference type="UniPathway" id="UPA00140">
    <property type="reaction ID" value="UER00207"/>
</dbReference>
<feature type="binding site" evidence="11">
    <location>
        <begin position="530"/>
        <end position="534"/>
    </location>
    <ligand>
        <name>NADP(+)</name>
        <dbReference type="ChEBI" id="CHEBI:58349"/>
    </ligand>
</feature>
<evidence type="ECO:0000256" key="8">
    <source>
        <dbReference type="ARBA" id="ARBA00023002"/>
    </source>
</evidence>
<dbReference type="Gene3D" id="3.40.50.360">
    <property type="match status" value="1"/>
</dbReference>
<feature type="domain" description="Flavodoxin-like" evidence="12">
    <location>
        <begin position="63"/>
        <end position="201"/>
    </location>
</feature>
<dbReference type="InterPro" id="IPR001094">
    <property type="entry name" value="Flavdoxin-like"/>
</dbReference>
<dbReference type="AlphaFoldDB" id="A0A5N0TG48"/>
<keyword evidence="9 10" id="KW-0198">Cysteine biosynthesis</keyword>
<proteinExistence type="predicted"/>
<feature type="binding site" evidence="11">
    <location>
        <position position="325"/>
    </location>
    <ligand>
        <name>FAD</name>
        <dbReference type="ChEBI" id="CHEBI:57692"/>
    </ligand>
</feature>
<dbReference type="Proteomes" id="UP000325372">
    <property type="component" value="Unassembled WGS sequence"/>
</dbReference>
<keyword evidence="1 10" id="KW-0813">Transport</keyword>
<feature type="binding site" evidence="11">
    <location>
        <begin position="424"/>
        <end position="427"/>
    </location>
    <ligand>
        <name>FAD</name>
        <dbReference type="ChEBI" id="CHEBI:57692"/>
    </ligand>
</feature>
<keyword evidence="15" id="KW-1185">Reference proteome</keyword>
<evidence type="ECO:0000259" key="12">
    <source>
        <dbReference type="PROSITE" id="PS50902"/>
    </source>
</evidence>
<evidence type="ECO:0000256" key="7">
    <source>
        <dbReference type="ARBA" id="ARBA00022982"/>
    </source>
</evidence>
<evidence type="ECO:0000256" key="9">
    <source>
        <dbReference type="ARBA" id="ARBA00023192"/>
    </source>
</evidence>
<dbReference type="GO" id="GO:0010181">
    <property type="term" value="F:FMN binding"/>
    <property type="evidence" value="ECO:0007669"/>
    <property type="project" value="InterPro"/>
</dbReference>
<reference evidence="14 15" key="1">
    <citation type="submission" date="2019-09" db="EMBL/GenBank/DDBJ databases">
        <title>Wenzhouxiangella sp. Genome sequencing and assembly.</title>
        <authorList>
            <person name="Zhang R."/>
        </authorList>
    </citation>
    <scope>NUCLEOTIDE SEQUENCE [LARGE SCALE GENOMIC DNA]</scope>
    <source>
        <strain evidence="14 15">W260</strain>
    </source>
</reference>
<feature type="binding site" evidence="11">
    <location>
        <begin position="524"/>
        <end position="525"/>
    </location>
    <ligand>
        <name>NADP(+)</name>
        <dbReference type="ChEBI" id="CHEBI:58349"/>
    </ligand>
</feature>
<dbReference type="InterPro" id="IPR029039">
    <property type="entry name" value="Flavoprotein-like_sf"/>
</dbReference>
<feature type="binding site" evidence="11">
    <location>
        <begin position="391"/>
        <end position="394"/>
    </location>
    <ligand>
        <name>FAD</name>
        <dbReference type="ChEBI" id="CHEBI:57692"/>
    </ligand>
</feature>
<dbReference type="GO" id="GO:0050660">
    <property type="term" value="F:flavin adenine dinucleotide binding"/>
    <property type="evidence" value="ECO:0007669"/>
    <property type="project" value="InterPro"/>
</dbReference>
<dbReference type="EC" id="1.8.1.2" evidence="10"/>
<dbReference type="EMBL" id="VYXP01000001">
    <property type="protein sequence ID" value="KAA9134010.1"/>
    <property type="molecule type" value="Genomic_DNA"/>
</dbReference>
<dbReference type="GO" id="GO:0004783">
    <property type="term" value="F:sulfite reductase (NADPH) activity"/>
    <property type="evidence" value="ECO:0007669"/>
    <property type="project" value="UniProtKB-EC"/>
</dbReference>
<evidence type="ECO:0000256" key="4">
    <source>
        <dbReference type="ARBA" id="ARBA00022643"/>
    </source>
</evidence>
<dbReference type="Pfam" id="PF00667">
    <property type="entry name" value="FAD_binding_1"/>
    <property type="match status" value="1"/>
</dbReference>
<comment type="catalytic activity">
    <reaction evidence="10">
        <text>hydrogen sulfide + 3 NADP(+) + 3 H2O = sulfite + 3 NADPH + 4 H(+)</text>
        <dbReference type="Rhea" id="RHEA:13801"/>
        <dbReference type="ChEBI" id="CHEBI:15377"/>
        <dbReference type="ChEBI" id="CHEBI:15378"/>
        <dbReference type="ChEBI" id="CHEBI:17359"/>
        <dbReference type="ChEBI" id="CHEBI:29919"/>
        <dbReference type="ChEBI" id="CHEBI:57783"/>
        <dbReference type="ChEBI" id="CHEBI:58349"/>
        <dbReference type="EC" id="1.8.1.2"/>
    </reaction>
</comment>
<keyword evidence="3 10" id="KW-0285">Flavoprotein</keyword>
<dbReference type="InterPro" id="IPR039261">
    <property type="entry name" value="FNR_nucleotide-bd"/>
</dbReference>
<gene>
    <name evidence="14" type="ORF">F3N42_00200</name>
</gene>
<dbReference type="GO" id="GO:0070814">
    <property type="term" value="P:hydrogen sulfide biosynthetic process"/>
    <property type="evidence" value="ECO:0007669"/>
    <property type="project" value="UniProtKB-UniPathway"/>
</dbReference>
<dbReference type="Gene3D" id="2.40.30.10">
    <property type="entry name" value="Translation factors"/>
    <property type="match status" value="1"/>
</dbReference>
<evidence type="ECO:0000313" key="14">
    <source>
        <dbReference type="EMBL" id="KAA9134010.1"/>
    </source>
</evidence>
<dbReference type="Pfam" id="PF00175">
    <property type="entry name" value="NAD_binding_1"/>
    <property type="match status" value="1"/>
</dbReference>
<feature type="binding site" evidence="11">
    <location>
        <begin position="409"/>
        <end position="411"/>
    </location>
    <ligand>
        <name>FAD</name>
        <dbReference type="ChEBI" id="CHEBI:57692"/>
    </ligand>
</feature>
<dbReference type="PROSITE" id="PS50902">
    <property type="entry name" value="FLAVODOXIN_LIKE"/>
    <property type="match status" value="1"/>
</dbReference>
<dbReference type="PIRSF" id="PIRSF000207">
    <property type="entry name" value="SiR-FP_CysJ"/>
    <property type="match status" value="1"/>
</dbReference>
<dbReference type="PANTHER" id="PTHR19384">
    <property type="entry name" value="NITRIC OXIDE SYNTHASE-RELATED"/>
    <property type="match status" value="1"/>
</dbReference>
<dbReference type="GO" id="GO:0019344">
    <property type="term" value="P:cysteine biosynthetic process"/>
    <property type="evidence" value="ECO:0007669"/>
    <property type="project" value="UniProtKB-KW"/>
</dbReference>
<evidence type="ECO:0000259" key="13">
    <source>
        <dbReference type="PROSITE" id="PS51384"/>
    </source>
</evidence>
<evidence type="ECO:0000256" key="10">
    <source>
        <dbReference type="PIRNR" id="PIRNR000207"/>
    </source>
</evidence>
<evidence type="ECO:0000256" key="11">
    <source>
        <dbReference type="PIRSR" id="PIRSR000207-1"/>
    </source>
</evidence>
<dbReference type="InterPro" id="IPR001433">
    <property type="entry name" value="OxRdtase_FAD/NAD-bd"/>
</dbReference>
<evidence type="ECO:0000256" key="3">
    <source>
        <dbReference type="ARBA" id="ARBA00022630"/>
    </source>
</evidence>
<sequence length="603" mass="65158">MLNALRTDNSPFNEQQIAALQSSLAALSPGQSLWLSGYLAGQLAGASADIAPAAAAAAAGAPLTILYGSETGNGEAVAEALAARFEAAGQAAELKSLDGFRPAALKKLEHAVFVMSTHGEGDPPEEALDFFEFLDSDRAPKLDKLSYRVLSLGDSSYEKFCEAGRRLDERLQALGAKPWGPRVDCDVDYDAPSEAWGDEVLEHARETLGGGDAAGQPQAHAAHLSLVQAEPAPWTRLQPFSSEVLRVQKITANASEKDVHHIELSLEDSGIRYEPGDALGVWAPNDPEVVAEILDGLDIDPATTVREGDRELAVSEALAEHHEITLLTAATIEGLASAGAAEELASEYEALDDAGRRAFLERRQLADLVAAYPLKLDAQTLVDQLRPLASRSYSIASSQGLVDEEVHLTVATLASDAIGTERRGVASQFLNHRVGEGGQVRVFLEPNRRFRLPENPDTPIIMIGAGTGVAPYRAFLQELEARGTNPDTWLIFGNPHLRTDFLYQREFLQWRADGLLNRIDAAWSRDQEEKRYVQHIVAEQAERLDEWLARGAHVYLCGALAMGESVTSAIADALVNARGLDAEAAAAAVANLRREKRLLKDLY</sequence>
<dbReference type="InterPro" id="IPR017938">
    <property type="entry name" value="Riboflavin_synthase-like_b-brl"/>
</dbReference>
<dbReference type="PROSITE" id="PS51384">
    <property type="entry name" value="FAD_FR"/>
    <property type="match status" value="1"/>
</dbReference>
<evidence type="ECO:0000256" key="2">
    <source>
        <dbReference type="ARBA" id="ARBA00022605"/>
    </source>
</evidence>
<dbReference type="InterPro" id="IPR003097">
    <property type="entry name" value="CysJ-like_FAD-binding"/>
</dbReference>
<comment type="function">
    <text evidence="10">Component of the sulfite reductase complex that catalyzes the 6-electron reduction of sulfite to sulfide. This is one of several activities required for the biosynthesis of L-cysteine from sulfate. The flavoprotein component catalyzes the electron flow from NADPH -&gt; FAD -&gt; FMN to the hemoprotein component.</text>
</comment>
<keyword evidence="6 10" id="KW-0521">NADP</keyword>
<feature type="binding site" evidence="11">
    <location>
        <begin position="116"/>
        <end position="119"/>
    </location>
    <ligand>
        <name>FMN</name>
        <dbReference type="ChEBI" id="CHEBI:58210"/>
    </ligand>
</feature>
<keyword evidence="5 10" id="KW-0274">FAD</keyword>
<dbReference type="Gene3D" id="3.40.50.80">
    <property type="entry name" value="Nucleotide-binding domain of ferredoxin-NADP reductase (FNR) module"/>
    <property type="match status" value="1"/>
</dbReference>
<dbReference type="SUPFAM" id="SSF52343">
    <property type="entry name" value="Ferredoxin reductase-like, C-terminal NADP-linked domain"/>
    <property type="match status" value="1"/>
</dbReference>
<comment type="pathway">
    <text evidence="10">Sulfur metabolism; hydrogen sulfide biosynthesis; hydrogen sulfide from sulfite (NADPH route): step 1/1.</text>
</comment>
<keyword evidence="2 10" id="KW-0028">Amino-acid biosynthesis</keyword>
<dbReference type="SUPFAM" id="SSF63380">
    <property type="entry name" value="Riboflavin synthase domain-like"/>
    <property type="match status" value="1"/>
</dbReference>
<feature type="binding site" evidence="11">
    <location>
        <begin position="69"/>
        <end position="74"/>
    </location>
    <ligand>
        <name>FMN</name>
        <dbReference type="ChEBI" id="CHEBI:58210"/>
    </ligand>
</feature>
<dbReference type="InterPro" id="IPR017927">
    <property type="entry name" value="FAD-bd_FR_type"/>
</dbReference>
<organism evidence="14 15">
    <name type="scientific">Marinihelvus fidelis</name>
    <dbReference type="NCBI Taxonomy" id="2613842"/>
    <lineage>
        <taxon>Bacteria</taxon>
        <taxon>Pseudomonadati</taxon>
        <taxon>Pseudomonadota</taxon>
        <taxon>Gammaproteobacteria</taxon>
        <taxon>Chromatiales</taxon>
        <taxon>Wenzhouxiangellaceae</taxon>
        <taxon>Marinihelvus</taxon>
    </lineage>
</organism>
<dbReference type="RefSeq" id="WP_150862361.1">
    <property type="nucleotide sequence ID" value="NZ_VYXP01000001.1"/>
</dbReference>
<name>A0A5N0TG48_9GAMM</name>
<comment type="cofactor">
    <cofactor evidence="10 11">
        <name>FAD</name>
        <dbReference type="ChEBI" id="CHEBI:57692"/>
    </cofactor>
    <text evidence="10 11">Binds 1 FAD per subunit.</text>
</comment>
<dbReference type="InterPro" id="IPR008254">
    <property type="entry name" value="Flavodoxin/NO_synth"/>
</dbReference>
<feature type="domain" description="FAD-binding FR-type" evidence="13">
    <location>
        <begin position="237"/>
        <end position="453"/>
    </location>
</feature>
<evidence type="ECO:0000256" key="1">
    <source>
        <dbReference type="ARBA" id="ARBA00022448"/>
    </source>
</evidence>
<protein>
    <recommendedName>
        <fullName evidence="10">Sulfite reductase [NADPH] flavoprotein alpha-component</fullName>
        <shortName evidence="10">SiR-FP</shortName>
        <ecNumber evidence="10">1.8.1.2</ecNumber>
    </recommendedName>
</protein>
<dbReference type="GO" id="GO:0005829">
    <property type="term" value="C:cytosol"/>
    <property type="evidence" value="ECO:0007669"/>
    <property type="project" value="TreeGrafter"/>
</dbReference>
<keyword evidence="4 10" id="KW-0288">FMN</keyword>
<feature type="binding site" evidence="11">
    <location>
        <position position="603"/>
    </location>
    <ligand>
        <name>FAD</name>
        <dbReference type="ChEBI" id="CHEBI:57692"/>
    </ligand>
</feature>
<dbReference type="InterPro" id="IPR023173">
    <property type="entry name" value="NADPH_Cyt_P450_Rdtase_alpha"/>
</dbReference>
<evidence type="ECO:0000256" key="6">
    <source>
        <dbReference type="ARBA" id="ARBA00022857"/>
    </source>
</evidence>
<dbReference type="PANTHER" id="PTHR19384:SF128">
    <property type="entry name" value="NADPH OXIDOREDUCTASE A"/>
    <property type="match status" value="1"/>
</dbReference>
<keyword evidence="8 10" id="KW-0560">Oxidoreductase</keyword>
<dbReference type="InterPro" id="IPR001709">
    <property type="entry name" value="Flavoprot_Pyr_Nucl_cyt_Rdtase"/>
</dbReference>
<comment type="subunit">
    <text evidence="10">Alpha(8)-beta(8). The alpha component is a flavoprotein, the beta component is a hemoprotein.</text>
</comment>
<keyword evidence="7 10" id="KW-0249">Electron transport</keyword>
<dbReference type="Pfam" id="PF00258">
    <property type="entry name" value="Flavodoxin_1"/>
    <property type="match status" value="1"/>
</dbReference>
<dbReference type="SUPFAM" id="SSF52218">
    <property type="entry name" value="Flavoproteins"/>
    <property type="match status" value="1"/>
</dbReference>
<evidence type="ECO:0000313" key="15">
    <source>
        <dbReference type="Proteomes" id="UP000325372"/>
    </source>
</evidence>
<dbReference type="Gene3D" id="1.20.990.10">
    <property type="entry name" value="NADPH-cytochrome p450 Reductase, Chain A, domain 3"/>
    <property type="match status" value="1"/>
</dbReference>
<dbReference type="PRINTS" id="PR00369">
    <property type="entry name" value="FLAVODOXIN"/>
</dbReference>
<dbReference type="PRINTS" id="PR00371">
    <property type="entry name" value="FPNCR"/>
</dbReference>
<dbReference type="InterPro" id="IPR010199">
    <property type="entry name" value="CysJ"/>
</dbReference>